<accession>A0A9P0MPX6</accession>
<reference evidence="1" key="1">
    <citation type="submission" date="2022-01" db="EMBL/GenBank/DDBJ databases">
        <authorList>
            <person name="King R."/>
        </authorList>
    </citation>
    <scope>NUCLEOTIDE SEQUENCE</scope>
</reference>
<dbReference type="EMBL" id="OV725080">
    <property type="protein sequence ID" value="CAH1398606.1"/>
    <property type="molecule type" value="Genomic_DNA"/>
</dbReference>
<protein>
    <submittedName>
        <fullName evidence="1">Uncharacterized protein</fullName>
    </submittedName>
</protein>
<dbReference type="Proteomes" id="UP001152798">
    <property type="component" value="Chromosome 4"/>
</dbReference>
<evidence type="ECO:0000313" key="2">
    <source>
        <dbReference type="Proteomes" id="UP001152798"/>
    </source>
</evidence>
<proteinExistence type="predicted"/>
<gene>
    <name evidence="1" type="ORF">NEZAVI_LOCUS8220</name>
</gene>
<sequence length="149" mass="16744">MRSTNCTKDGMLSCLEDSTRKLLYLAVVQRGQTNVSPLDGKGMRKGGLAEKRNRCSWFAGGPEQKTAERPLDKRGCWLLGRWRLEQIGHGLKAICRDDGTTLRRLVLLDTVQKSVNCEFKDRNRSDCINYSSSEIAAIAPTARVRREVS</sequence>
<keyword evidence="2" id="KW-1185">Reference proteome</keyword>
<organism evidence="1 2">
    <name type="scientific">Nezara viridula</name>
    <name type="common">Southern green stink bug</name>
    <name type="synonym">Cimex viridulus</name>
    <dbReference type="NCBI Taxonomy" id="85310"/>
    <lineage>
        <taxon>Eukaryota</taxon>
        <taxon>Metazoa</taxon>
        <taxon>Ecdysozoa</taxon>
        <taxon>Arthropoda</taxon>
        <taxon>Hexapoda</taxon>
        <taxon>Insecta</taxon>
        <taxon>Pterygota</taxon>
        <taxon>Neoptera</taxon>
        <taxon>Paraneoptera</taxon>
        <taxon>Hemiptera</taxon>
        <taxon>Heteroptera</taxon>
        <taxon>Panheteroptera</taxon>
        <taxon>Pentatomomorpha</taxon>
        <taxon>Pentatomoidea</taxon>
        <taxon>Pentatomidae</taxon>
        <taxon>Pentatominae</taxon>
        <taxon>Nezara</taxon>
    </lineage>
</organism>
<dbReference type="AlphaFoldDB" id="A0A9P0MPX6"/>
<evidence type="ECO:0000313" key="1">
    <source>
        <dbReference type="EMBL" id="CAH1398606.1"/>
    </source>
</evidence>
<name>A0A9P0MPX6_NEZVI</name>